<dbReference type="Proteomes" id="UP000548476">
    <property type="component" value="Unassembled WGS sequence"/>
</dbReference>
<gene>
    <name evidence="2" type="ORF">HNR73_006462</name>
</gene>
<feature type="region of interest" description="Disordered" evidence="1">
    <location>
        <begin position="124"/>
        <end position="175"/>
    </location>
</feature>
<keyword evidence="3" id="KW-1185">Reference proteome</keyword>
<comment type="caution">
    <text evidence="2">The sequence shown here is derived from an EMBL/GenBank/DDBJ whole genome shotgun (WGS) entry which is preliminary data.</text>
</comment>
<evidence type="ECO:0000313" key="3">
    <source>
        <dbReference type="Proteomes" id="UP000548476"/>
    </source>
</evidence>
<sequence>MPAVWHTFAHVGPPPCDADARDLSIPVPPLRARDWLKKPPILRDGCHRDLDGVGVWFTTKVHTYLPRLHGLCPAMRAGVWDALATSLRRIHDGRDVVWRLRLTGGDDLSLAVIADWDLPAQQRFDSPDRTVAPAHSPNHPTQGTPPCPTTRTASPLPVSASTPTWSPCSARSPAS</sequence>
<dbReference type="AlphaFoldDB" id="A0A841FR97"/>
<dbReference type="RefSeq" id="WP_184791363.1">
    <property type="nucleotide sequence ID" value="NZ_BONT01000069.1"/>
</dbReference>
<protein>
    <submittedName>
        <fullName evidence="2">Uncharacterized protein</fullName>
    </submittedName>
</protein>
<proteinExistence type="predicted"/>
<feature type="compositionally biased region" description="Polar residues" evidence="1">
    <location>
        <begin position="149"/>
        <end position="175"/>
    </location>
</feature>
<name>A0A841FR97_9ACTN</name>
<organism evidence="2 3">
    <name type="scientific">Phytomonospora endophytica</name>
    <dbReference type="NCBI Taxonomy" id="714109"/>
    <lineage>
        <taxon>Bacteria</taxon>
        <taxon>Bacillati</taxon>
        <taxon>Actinomycetota</taxon>
        <taxon>Actinomycetes</taxon>
        <taxon>Micromonosporales</taxon>
        <taxon>Micromonosporaceae</taxon>
        <taxon>Phytomonospora</taxon>
    </lineage>
</organism>
<reference evidence="2 3" key="1">
    <citation type="submission" date="2020-08" db="EMBL/GenBank/DDBJ databases">
        <title>Genomic Encyclopedia of Type Strains, Phase IV (KMG-IV): sequencing the most valuable type-strain genomes for metagenomic binning, comparative biology and taxonomic classification.</title>
        <authorList>
            <person name="Goeker M."/>
        </authorList>
    </citation>
    <scope>NUCLEOTIDE SEQUENCE [LARGE SCALE GENOMIC DNA]</scope>
    <source>
        <strain evidence="2 3">YIM 65646</strain>
    </source>
</reference>
<evidence type="ECO:0000256" key="1">
    <source>
        <dbReference type="SAM" id="MobiDB-lite"/>
    </source>
</evidence>
<accession>A0A841FR97</accession>
<evidence type="ECO:0000313" key="2">
    <source>
        <dbReference type="EMBL" id="MBB6038576.1"/>
    </source>
</evidence>
<dbReference type="EMBL" id="JACHGT010000017">
    <property type="protein sequence ID" value="MBB6038576.1"/>
    <property type="molecule type" value="Genomic_DNA"/>
</dbReference>